<sequence length="225" mass="25814">MNNWNDVFSANLGKMMAIQIACGEFVVKNRNWNVDFDKGIITFGDDEYPLQFLGSEANSSNTWLWAWENINAFDDKIISLARNIKEKGKKIGLEALTTAEIDITDELNGHNLSIVACGLADENYCYYRGPHSEGAIFVAFSGVTEKVFSPVDAKKFIDITMKCIQQFSLNHKIFIENFLEWNKNRYEWQENSIAAYFENSGKLKIEFEKVEDNFRIKNINFEGGK</sequence>
<accession>A0A0M4RXR4</accession>
<dbReference type="RefSeq" id="WP_060676290.1">
    <property type="nucleotide sequence ID" value="NZ_CP012713.1"/>
</dbReference>
<gene>
    <name evidence="1" type="ORF">RN98_07140</name>
</gene>
<proteinExistence type="predicted"/>
<dbReference type="Proteomes" id="UP000063147">
    <property type="component" value="Chromosome"/>
</dbReference>
<dbReference type="PATRIC" id="fig|76859.3.peg.1435"/>
<evidence type="ECO:0000313" key="2">
    <source>
        <dbReference type="Proteomes" id="UP000063147"/>
    </source>
</evidence>
<reference evidence="1 2" key="1">
    <citation type="submission" date="2015-09" db="EMBL/GenBank/DDBJ databases">
        <authorList>
            <person name="Jackson K.R."/>
            <person name="Lunt B.L."/>
            <person name="Fisher J.N.B."/>
            <person name="Gardner A.V."/>
            <person name="Bailey M.E."/>
            <person name="Deus L.M."/>
            <person name="Earl A.S."/>
            <person name="Gibby P.D."/>
            <person name="Hartmann K.A."/>
            <person name="Liu J.E."/>
            <person name="Manci A.M."/>
            <person name="Nielsen D.A."/>
            <person name="Solomon M.B."/>
            <person name="Breakwell D.P."/>
            <person name="Burnett S.H."/>
            <person name="Grose J.H."/>
        </authorList>
    </citation>
    <scope>NUCLEOTIDE SEQUENCE [LARGE SCALE GENOMIC DNA]</scope>
    <source>
        <strain evidence="1 2">KCOM 1279</strain>
    </source>
</reference>
<dbReference type="InterPro" id="IPR049249">
    <property type="entry name" value="DUF6882"/>
</dbReference>
<dbReference type="AlphaFoldDB" id="A0A0M4RXR4"/>
<evidence type="ECO:0000313" key="1">
    <source>
        <dbReference type="EMBL" id="ALF17958.1"/>
    </source>
</evidence>
<dbReference type="Pfam" id="PF21813">
    <property type="entry name" value="DUF6882"/>
    <property type="match status" value="1"/>
</dbReference>
<dbReference type="OrthoDB" id="7859927at2"/>
<dbReference type="EMBL" id="CP012713">
    <property type="protein sequence ID" value="ALF17958.1"/>
    <property type="molecule type" value="Genomic_DNA"/>
</dbReference>
<organism evidence="1">
    <name type="scientific">Fusobacterium animalis</name>
    <dbReference type="NCBI Taxonomy" id="76859"/>
    <lineage>
        <taxon>Bacteria</taxon>
        <taxon>Fusobacteriati</taxon>
        <taxon>Fusobacteriota</taxon>
        <taxon>Fusobacteriia</taxon>
        <taxon>Fusobacteriales</taxon>
        <taxon>Fusobacteriaceae</taxon>
        <taxon>Fusobacterium</taxon>
    </lineage>
</organism>
<name>A0A0M4RXR4_9FUSO</name>
<protein>
    <submittedName>
        <fullName evidence="1">Uncharacterized protein</fullName>
    </submittedName>
</protein>